<organism evidence="2">
    <name type="scientific">Trypanosoma congolense (strain IL3000)</name>
    <dbReference type="NCBI Taxonomy" id="1068625"/>
    <lineage>
        <taxon>Eukaryota</taxon>
        <taxon>Discoba</taxon>
        <taxon>Euglenozoa</taxon>
        <taxon>Kinetoplastea</taxon>
        <taxon>Metakinetoplastina</taxon>
        <taxon>Trypanosomatida</taxon>
        <taxon>Trypanosomatidae</taxon>
        <taxon>Trypanosoma</taxon>
        <taxon>Nannomonas</taxon>
    </lineage>
</organism>
<keyword evidence="1" id="KW-0472">Membrane</keyword>
<evidence type="ECO:0000313" key="2">
    <source>
        <dbReference type="EMBL" id="CCC94560.1"/>
    </source>
</evidence>
<keyword evidence="1" id="KW-1133">Transmembrane helix</keyword>
<dbReference type="VEuPathDB" id="TriTrypDB:TcIL3000_10_13430"/>
<accession>G0UYU3</accession>
<sequence>MLNVWYFRMLVSSSCNHVHTARGVAFPLPHCFVFVLLLLSLLLFLTGYLLSSIGCTLLIYFFLLLYIPPYSTFECTFPPLSTIMPVCFHHRPPLRLHVRVRIHISANAQWIDGNGVDSAVHSRMGSLLSACRNIYPLHLQRQGKQQKKKKRWL</sequence>
<feature type="transmembrane region" description="Helical" evidence="1">
    <location>
        <begin position="21"/>
        <end position="42"/>
    </location>
</feature>
<dbReference type="AlphaFoldDB" id="G0UYU3"/>
<gene>
    <name evidence="2" type="ORF">TCIL3000_10_13430</name>
</gene>
<proteinExistence type="predicted"/>
<name>G0UYU3_TRYCI</name>
<reference evidence="2" key="1">
    <citation type="journal article" date="2012" name="Proc. Natl. Acad. Sci. U.S.A.">
        <title>Antigenic diversity is generated by distinct evolutionary mechanisms in African trypanosome species.</title>
        <authorList>
            <person name="Jackson A.P."/>
            <person name="Berry A."/>
            <person name="Aslett M."/>
            <person name="Allison H.C."/>
            <person name="Burton P."/>
            <person name="Vavrova-Anderson J."/>
            <person name="Brown R."/>
            <person name="Browne H."/>
            <person name="Corton N."/>
            <person name="Hauser H."/>
            <person name="Gamble J."/>
            <person name="Gilderthorp R."/>
            <person name="Marcello L."/>
            <person name="McQuillan J."/>
            <person name="Otto T.D."/>
            <person name="Quail M.A."/>
            <person name="Sanders M.J."/>
            <person name="van Tonder A."/>
            <person name="Ginger M.L."/>
            <person name="Field M.C."/>
            <person name="Barry J.D."/>
            <person name="Hertz-Fowler C."/>
            <person name="Berriman M."/>
        </authorList>
    </citation>
    <scope>NUCLEOTIDE SEQUENCE</scope>
    <source>
        <strain evidence="2">IL3000</strain>
    </source>
</reference>
<dbReference type="EMBL" id="HE575323">
    <property type="protein sequence ID" value="CCC94560.1"/>
    <property type="molecule type" value="Genomic_DNA"/>
</dbReference>
<protein>
    <submittedName>
        <fullName evidence="2">Uncharacterized protein TCIL3000_10_13430</fullName>
    </submittedName>
</protein>
<feature type="transmembrane region" description="Helical" evidence="1">
    <location>
        <begin position="48"/>
        <end position="67"/>
    </location>
</feature>
<evidence type="ECO:0000256" key="1">
    <source>
        <dbReference type="SAM" id="Phobius"/>
    </source>
</evidence>
<keyword evidence="1" id="KW-0812">Transmembrane</keyword>